<evidence type="ECO:0000313" key="1">
    <source>
        <dbReference type="EMBL" id="AGH41375.1"/>
    </source>
</evidence>
<dbReference type="AlphaFoldDB" id="M4RD17"/>
<gene>
    <name evidence="1" type="ORF">D805_1108</name>
</gene>
<dbReference type="PATRIC" id="fig|1254439.12.peg.1101"/>
<dbReference type="EMBL" id="CP004346">
    <property type="protein sequence ID" value="AGH41375.1"/>
    <property type="molecule type" value="Genomic_DNA"/>
</dbReference>
<organism evidence="1 2">
    <name type="scientific">Bifidobacterium thermophilum RBL67</name>
    <dbReference type="NCBI Taxonomy" id="1254439"/>
    <lineage>
        <taxon>Bacteria</taxon>
        <taxon>Bacillati</taxon>
        <taxon>Actinomycetota</taxon>
        <taxon>Actinomycetes</taxon>
        <taxon>Bifidobacteriales</taxon>
        <taxon>Bifidobacteriaceae</taxon>
        <taxon>Bifidobacterium</taxon>
    </lineage>
</organism>
<sequence>MPVTRRCVCAGMRGPADARRLYRCPVSSAWVVYAAAYAKEWIA</sequence>
<evidence type="ECO:0000313" key="2">
    <source>
        <dbReference type="Proteomes" id="UP000011835"/>
    </source>
</evidence>
<proteinExistence type="predicted"/>
<keyword evidence="2" id="KW-1185">Reference proteome</keyword>
<dbReference type="KEGG" id="btp:D805_1108"/>
<dbReference type="Proteomes" id="UP000011835">
    <property type="component" value="Chromosome"/>
</dbReference>
<reference evidence="1 2" key="1">
    <citation type="journal article" date="2013" name="Genome Announc.">
        <title>Complete Genome Sequence of the Probiotic Bifidobacterium thermophilum Strain RBL67.</title>
        <authorList>
            <person name="Jans C."/>
            <person name="Lacroix C."/>
            <person name="Follador R."/>
            <person name="Stevens M.J."/>
        </authorList>
    </citation>
    <scope>NUCLEOTIDE SEQUENCE [LARGE SCALE GENOMIC DNA]</scope>
    <source>
        <strain evidence="1 2">RBL67</strain>
    </source>
</reference>
<name>M4RD17_9BIFI</name>
<protein>
    <submittedName>
        <fullName evidence="1">Uncharacterized protein</fullName>
    </submittedName>
</protein>
<accession>M4RD17</accession>
<dbReference type="HOGENOM" id="CLU_3230325_0_0_11"/>